<evidence type="ECO:0000313" key="1">
    <source>
        <dbReference type="EMBL" id="MDN3297571.1"/>
    </source>
</evidence>
<organism evidence="1 2">
    <name type="scientific">Streptomyces ficellus</name>
    <dbReference type="NCBI Taxonomy" id="1977088"/>
    <lineage>
        <taxon>Bacteria</taxon>
        <taxon>Bacillati</taxon>
        <taxon>Actinomycetota</taxon>
        <taxon>Actinomycetes</taxon>
        <taxon>Kitasatosporales</taxon>
        <taxon>Streptomycetaceae</taxon>
        <taxon>Streptomyces</taxon>
    </lineage>
</organism>
<accession>A0ABT7ZDS9</accession>
<comment type="caution">
    <text evidence="1">The sequence shown here is derived from an EMBL/GenBank/DDBJ whole genome shotgun (WGS) entry which is preliminary data.</text>
</comment>
<keyword evidence="2" id="KW-1185">Reference proteome</keyword>
<proteinExistence type="predicted"/>
<dbReference type="Proteomes" id="UP001174050">
    <property type="component" value="Unassembled WGS sequence"/>
</dbReference>
<name>A0ABT7ZDS9_9ACTN</name>
<dbReference type="EMBL" id="JAUEPL010000054">
    <property type="protein sequence ID" value="MDN3297571.1"/>
    <property type="molecule type" value="Genomic_DNA"/>
</dbReference>
<sequence>MGTGTRRIGRKHGGGATAALLGALLLVFRGEPRVSVAAPGEGLAEGFGSLIAGLATGARVGEHDGDTLAELALHRDAAVTRGRAVLGEADSRSG</sequence>
<protein>
    <submittedName>
        <fullName evidence="1">Uncharacterized protein</fullName>
    </submittedName>
</protein>
<dbReference type="RefSeq" id="WP_290114934.1">
    <property type="nucleotide sequence ID" value="NZ_JAUEPL010000054.1"/>
</dbReference>
<reference evidence="1" key="1">
    <citation type="submission" date="2023-06" db="EMBL/GenBank/DDBJ databases">
        <title>WGS-Sequencing of Streptomyces ficellus isolate 21 collected from sand in Gara Djebilet Iron Mine in Algeria.</title>
        <authorList>
            <person name="Zegers G.P."/>
            <person name="Gomez A."/>
            <person name="Gueddou A."/>
            <person name="Zahara A.F."/>
            <person name="Worth M."/>
            <person name="Sevigny J.L."/>
            <person name="Tisa L."/>
        </authorList>
    </citation>
    <scope>NUCLEOTIDE SEQUENCE</scope>
    <source>
        <strain evidence="1">AS11</strain>
    </source>
</reference>
<gene>
    <name evidence="1" type="ORF">QWM81_26750</name>
</gene>
<evidence type="ECO:0000313" key="2">
    <source>
        <dbReference type="Proteomes" id="UP001174050"/>
    </source>
</evidence>